<dbReference type="EMBL" id="UINC01100436">
    <property type="protein sequence ID" value="SVC60492.1"/>
    <property type="molecule type" value="Genomic_DNA"/>
</dbReference>
<dbReference type="AlphaFoldDB" id="A0A382NLB7"/>
<reference evidence="1" key="1">
    <citation type="submission" date="2018-05" db="EMBL/GenBank/DDBJ databases">
        <authorList>
            <person name="Lanie J.A."/>
            <person name="Ng W.-L."/>
            <person name="Kazmierczak K.M."/>
            <person name="Andrzejewski T.M."/>
            <person name="Davidsen T.M."/>
            <person name="Wayne K.J."/>
            <person name="Tettelin H."/>
            <person name="Glass J.I."/>
            <person name="Rusch D."/>
            <person name="Podicherti R."/>
            <person name="Tsui H.-C.T."/>
            <person name="Winkler M.E."/>
        </authorList>
    </citation>
    <scope>NUCLEOTIDE SEQUENCE</scope>
</reference>
<evidence type="ECO:0000313" key="1">
    <source>
        <dbReference type="EMBL" id="SVC60492.1"/>
    </source>
</evidence>
<proteinExistence type="predicted"/>
<organism evidence="1">
    <name type="scientific">marine metagenome</name>
    <dbReference type="NCBI Taxonomy" id="408172"/>
    <lineage>
        <taxon>unclassified sequences</taxon>
        <taxon>metagenomes</taxon>
        <taxon>ecological metagenomes</taxon>
    </lineage>
</organism>
<feature type="non-terminal residue" evidence="1">
    <location>
        <position position="1"/>
    </location>
</feature>
<name>A0A382NLB7_9ZZZZ</name>
<sequence>NTYVKVVIQKKTNPFWFDTVLDKLYTANVANLVVVENFSDLEFMEDDELIDEAQDTLTILGKYVDSLNIENKTELNSLMTDLYNEALTVEAV</sequence>
<gene>
    <name evidence="1" type="ORF">METZ01_LOCUS313346</name>
</gene>
<accession>A0A382NLB7</accession>
<protein>
    <submittedName>
        <fullName evidence="1">Uncharacterized protein</fullName>
    </submittedName>
</protein>